<proteinExistence type="predicted"/>
<evidence type="ECO:0000256" key="4">
    <source>
        <dbReference type="ARBA" id="ARBA00023136"/>
    </source>
</evidence>
<name>A0A210QGX3_MIZYE</name>
<accession>A0A210QGX3</accession>
<evidence type="ECO:0000256" key="3">
    <source>
        <dbReference type="ARBA" id="ARBA00022989"/>
    </source>
</evidence>
<comment type="caution">
    <text evidence="6">The sequence shown here is derived from an EMBL/GenBank/DDBJ whole genome shotgun (WGS) entry which is preliminary data.</text>
</comment>
<evidence type="ECO:0000313" key="6">
    <source>
        <dbReference type="EMBL" id="OWF47871.1"/>
    </source>
</evidence>
<feature type="transmembrane region" description="Helical" evidence="5">
    <location>
        <begin position="169"/>
        <end position="192"/>
    </location>
</feature>
<comment type="subcellular location">
    <subcellularLocation>
        <location evidence="1">Membrane</location>
        <topology evidence="1">Multi-pass membrane protein</topology>
    </subcellularLocation>
</comment>
<dbReference type="EMBL" id="NEDP02003758">
    <property type="protein sequence ID" value="OWF47871.1"/>
    <property type="molecule type" value="Genomic_DNA"/>
</dbReference>
<reference evidence="6 7" key="1">
    <citation type="journal article" date="2017" name="Nat. Ecol. Evol.">
        <title>Scallop genome provides insights into evolution of bilaterian karyotype and development.</title>
        <authorList>
            <person name="Wang S."/>
            <person name="Zhang J."/>
            <person name="Jiao W."/>
            <person name="Li J."/>
            <person name="Xun X."/>
            <person name="Sun Y."/>
            <person name="Guo X."/>
            <person name="Huan P."/>
            <person name="Dong B."/>
            <person name="Zhang L."/>
            <person name="Hu X."/>
            <person name="Sun X."/>
            <person name="Wang J."/>
            <person name="Zhao C."/>
            <person name="Wang Y."/>
            <person name="Wang D."/>
            <person name="Huang X."/>
            <person name="Wang R."/>
            <person name="Lv J."/>
            <person name="Li Y."/>
            <person name="Zhang Z."/>
            <person name="Liu B."/>
            <person name="Lu W."/>
            <person name="Hui Y."/>
            <person name="Liang J."/>
            <person name="Zhou Z."/>
            <person name="Hou R."/>
            <person name="Li X."/>
            <person name="Liu Y."/>
            <person name="Li H."/>
            <person name="Ning X."/>
            <person name="Lin Y."/>
            <person name="Zhao L."/>
            <person name="Xing Q."/>
            <person name="Dou J."/>
            <person name="Li Y."/>
            <person name="Mao J."/>
            <person name="Guo H."/>
            <person name="Dou H."/>
            <person name="Li T."/>
            <person name="Mu C."/>
            <person name="Jiang W."/>
            <person name="Fu Q."/>
            <person name="Fu X."/>
            <person name="Miao Y."/>
            <person name="Liu J."/>
            <person name="Yu Q."/>
            <person name="Li R."/>
            <person name="Liao H."/>
            <person name="Li X."/>
            <person name="Kong Y."/>
            <person name="Jiang Z."/>
            <person name="Chourrout D."/>
            <person name="Li R."/>
            <person name="Bao Z."/>
        </authorList>
    </citation>
    <scope>NUCLEOTIDE SEQUENCE [LARGE SCALE GENOMIC DNA]</scope>
    <source>
        <strain evidence="6 7">PY_sf001</strain>
    </source>
</reference>
<keyword evidence="3 5" id="KW-1133">Transmembrane helix</keyword>
<evidence type="ECO:0000313" key="7">
    <source>
        <dbReference type="Proteomes" id="UP000242188"/>
    </source>
</evidence>
<keyword evidence="4 5" id="KW-0472">Membrane</keyword>
<dbReference type="PANTHER" id="PTHR10671">
    <property type="entry name" value="EPITHELIAL MEMBRANE PROTEIN-RELATED"/>
    <property type="match status" value="1"/>
</dbReference>
<keyword evidence="7" id="KW-1185">Reference proteome</keyword>
<gene>
    <name evidence="6" type="ORF">KP79_PYT08794</name>
</gene>
<dbReference type="Proteomes" id="UP000242188">
    <property type="component" value="Unassembled WGS sequence"/>
</dbReference>
<evidence type="ECO:0000256" key="1">
    <source>
        <dbReference type="ARBA" id="ARBA00004141"/>
    </source>
</evidence>
<keyword evidence="2 5" id="KW-0812">Transmembrane</keyword>
<evidence type="ECO:0000256" key="5">
    <source>
        <dbReference type="SAM" id="Phobius"/>
    </source>
</evidence>
<organism evidence="6 7">
    <name type="scientific">Mizuhopecten yessoensis</name>
    <name type="common">Japanese scallop</name>
    <name type="synonym">Patinopecten yessoensis</name>
    <dbReference type="NCBI Taxonomy" id="6573"/>
    <lineage>
        <taxon>Eukaryota</taxon>
        <taxon>Metazoa</taxon>
        <taxon>Spiralia</taxon>
        <taxon>Lophotrochozoa</taxon>
        <taxon>Mollusca</taxon>
        <taxon>Bivalvia</taxon>
        <taxon>Autobranchia</taxon>
        <taxon>Pteriomorphia</taxon>
        <taxon>Pectinida</taxon>
        <taxon>Pectinoidea</taxon>
        <taxon>Pectinidae</taxon>
        <taxon>Mizuhopecten</taxon>
    </lineage>
</organism>
<dbReference type="PANTHER" id="PTHR10671:SF108">
    <property type="entry name" value="CLAUDIN FAMILY PROTEIN-RELATED"/>
    <property type="match status" value="1"/>
</dbReference>
<dbReference type="OrthoDB" id="6118569at2759"/>
<dbReference type="AlphaFoldDB" id="A0A210QGX3"/>
<feature type="transmembrane region" description="Helical" evidence="5">
    <location>
        <begin position="75"/>
        <end position="100"/>
    </location>
</feature>
<dbReference type="Gene3D" id="1.20.140.150">
    <property type="match status" value="1"/>
</dbReference>
<protein>
    <submittedName>
        <fullName evidence="6">Uncharacterized protein</fullName>
    </submittedName>
</protein>
<feature type="transmembrane region" description="Helical" evidence="5">
    <location>
        <begin position="112"/>
        <end position="137"/>
    </location>
</feature>
<evidence type="ECO:0000256" key="2">
    <source>
        <dbReference type="ARBA" id="ARBA00022692"/>
    </source>
</evidence>
<dbReference type="InterPro" id="IPR050579">
    <property type="entry name" value="PMP-22/EMP/MP20-like"/>
</dbReference>
<dbReference type="GO" id="GO:0005886">
    <property type="term" value="C:plasma membrane"/>
    <property type="evidence" value="ECO:0007669"/>
    <property type="project" value="TreeGrafter"/>
</dbReference>
<sequence>MDTTFFTRKLVTAAALFLCGFLCFVIAFATPTWLHVREGIHGGLWSRCLMVKEPAYWTCDAWEQPTNGFITASQAFAVMSLLLYVLLFVAMIVTIVSMVQDIPYRKYIDRKCVLMLLAVSTFSAASLAIMSGTVMGIKGKDYVYDLQRNEYVVFSYNQKKIDITGPLNLGWSFVVNVFAAIFTYASFAFLAVEYKLLPEDDGHECQENV</sequence>